<proteinExistence type="inferred from homology"/>
<gene>
    <name evidence="11" type="primary">ycf1</name>
    <name evidence="9" type="synonym">TIC214</name>
</gene>
<dbReference type="GO" id="GO:0015031">
    <property type="term" value="P:protein transport"/>
    <property type="evidence" value="ECO:0007669"/>
    <property type="project" value="UniProtKB-KW"/>
</dbReference>
<evidence type="ECO:0000256" key="6">
    <source>
        <dbReference type="ARBA" id="ARBA00022927"/>
    </source>
</evidence>
<feature type="compositionally biased region" description="Basic and acidic residues" evidence="10">
    <location>
        <begin position="16"/>
        <end position="35"/>
    </location>
</feature>
<comment type="subunit">
    <text evidence="3 9">Part of the Tic complex.</text>
</comment>
<reference evidence="11" key="3">
    <citation type="journal article" date="2019" name="Mitochondrial DNA Part B Resour">
        <title>The complete chloroplast genome of Gentiana apiata (Gentianaceae), an endemic species to Qinba Mountain in China.</title>
        <authorList>
            <person name="She R.-X."/>
            <person name="Li W."/>
            <person name="Xie X."/>
            <person name="Liu M."/>
            <person name="Wang L."/>
            <person name="Khan H."/>
            <person name="Ullah I."/>
            <person name="Zhao P."/>
        </authorList>
    </citation>
    <scope>NUCLEOTIDE SEQUENCE</scope>
</reference>
<evidence type="ECO:0000256" key="4">
    <source>
        <dbReference type="ARBA" id="ARBA00016640"/>
    </source>
</evidence>
<keyword evidence="9 11" id="KW-0150">Chloroplast</keyword>
<evidence type="ECO:0000256" key="3">
    <source>
        <dbReference type="ARBA" id="ARBA00011510"/>
    </source>
</evidence>
<evidence type="ECO:0000256" key="7">
    <source>
        <dbReference type="ARBA" id="ARBA00022989"/>
    </source>
</evidence>
<evidence type="ECO:0000256" key="8">
    <source>
        <dbReference type="ARBA" id="ARBA00029978"/>
    </source>
</evidence>
<name>A0A6C0W1E2_9GENT</name>
<keyword evidence="9" id="KW-1001">Plastid inner membrane</keyword>
<keyword evidence="5" id="KW-0812">Transmembrane</keyword>
<evidence type="ECO:0000313" key="12">
    <source>
        <dbReference type="EMBL" id="UFP91376.1"/>
    </source>
</evidence>
<keyword evidence="6 9" id="KW-0653">Protein transport</keyword>
<dbReference type="PANTHER" id="PTHR33163">
    <property type="entry name" value="PROTEIN TIC 214-RELATED"/>
    <property type="match status" value="1"/>
</dbReference>
<organism evidence="11">
    <name type="scientific">Gentiana apiata</name>
    <dbReference type="NCBI Taxonomy" id="2709848"/>
    <lineage>
        <taxon>Eukaryota</taxon>
        <taxon>Viridiplantae</taxon>
        <taxon>Streptophyta</taxon>
        <taxon>Embryophyta</taxon>
        <taxon>Tracheophyta</taxon>
        <taxon>Spermatophyta</taxon>
        <taxon>Magnoliopsida</taxon>
        <taxon>eudicotyledons</taxon>
        <taxon>Gunneridae</taxon>
        <taxon>Pentapetalae</taxon>
        <taxon>asterids</taxon>
        <taxon>lamiids</taxon>
        <taxon>Gentianales</taxon>
        <taxon>Gentianaceae</taxon>
        <taxon>Gentianeae</taxon>
        <taxon>Gentianinae</taxon>
        <taxon>Gentiana</taxon>
    </lineage>
</organism>
<evidence type="ECO:0000256" key="9">
    <source>
        <dbReference type="RuleBase" id="RU364085"/>
    </source>
</evidence>
<dbReference type="GeneID" id="44794735"/>
<dbReference type="EMBL" id="MK317975">
    <property type="protein sequence ID" value="QIC19220.1"/>
    <property type="molecule type" value="Genomic_DNA"/>
</dbReference>
<dbReference type="GO" id="GO:0009706">
    <property type="term" value="C:chloroplast inner membrane"/>
    <property type="evidence" value="ECO:0007669"/>
    <property type="project" value="UniProtKB-SubCell"/>
</dbReference>
<comment type="function">
    <text evidence="9">Involved in protein precursor import into chloroplasts. May be part of an intermediate translocation complex acting as a protein-conducting channel at the inner envelope.</text>
</comment>
<geneLocation type="chloroplast" evidence="11"/>
<protein>
    <recommendedName>
        <fullName evidence="4 9">Protein TIC 214</fullName>
    </recommendedName>
    <alternativeName>
        <fullName evidence="8 9">Translocon at the inner envelope membrane of chloroplasts 214</fullName>
    </alternativeName>
</protein>
<evidence type="ECO:0000256" key="1">
    <source>
        <dbReference type="ARBA" id="ARBA00004446"/>
    </source>
</evidence>
<dbReference type="PANTHER" id="PTHR33163:SF40">
    <property type="entry name" value="PROTEIN TIC 214"/>
    <property type="match status" value="1"/>
</dbReference>
<keyword evidence="9 11" id="KW-0934">Plastid</keyword>
<reference evidence="12" key="1">
    <citation type="submission" date="2018-12" db="EMBL/GenBank/DDBJ databases">
        <title>The complete chloroplast genome of Gentiana apiata.</title>
        <authorList>
            <person name="She R."/>
            <person name="Zhao P."/>
        </authorList>
    </citation>
    <scope>NUCLEOTIDE SEQUENCE</scope>
</reference>
<evidence type="ECO:0000256" key="2">
    <source>
        <dbReference type="ARBA" id="ARBA00009956"/>
    </source>
</evidence>
<comment type="similarity">
    <text evidence="2 9">Belongs to the TIC214 family.</text>
</comment>
<evidence type="ECO:0000256" key="5">
    <source>
        <dbReference type="ARBA" id="ARBA00022692"/>
    </source>
</evidence>
<dbReference type="RefSeq" id="YP_009738905.1">
    <property type="nucleotide sequence ID" value="NC_046492.1"/>
</dbReference>
<sequence>MGRIPLSILTNKPNKLKIETTSEMKGTKQAQREDPSSSLFSKLNEKGGKNEKKEQKNGYIFSRLAVEDFSKSLVTLIFDHNRWNQRKRPFRYIKKKRSEGSVRNEMTQHFFDIPKSKTNVKKRISFTYPPSLFIFLERITKRFLLTLTKTSLFYTHSLYPKNPQSNNTNIEFRTRIETLEKKFPFIDIIDILETRIRLCTDGTYNNYFSKMYDPLLNSPYFFKLKKKPLPNNLKTYKENLRETVGINQIHDILFTFTYSDSEKIELKEDAAQYDNKLSISSKNLLLLTGEFDTEPTHNLNFNPCLLSDQKEVKIDFEKEREFFNFFFKTVPNHPNLNKIIKESSGLKEIRKRVPRQPYELITEFQQKSGEYPNRRSQIRSRKAKFVVILTPIKENTITNSNKDANKKKKDLKKRIVLVRYYQQSDFRRGIIKGSSRAQRRKISMWEPFQANVHSPLFLDIIKKSPWFSFDRSRLIKVIFPNWIHNRIDFKIFENTDEETKKEHKKETDKKEENRRQEQTRADIAEAWNSIPIARKTRSLMLIIQSNLRKYILLPSLIIAKNIGRMVLLQIPEWFEDLQEWNRELHIKCTYNGIQLSETEFPKNWLREGMQIKILFPFCLKPWHKSKLRPSRRNLMQNKKERNDFCFLTVWGLETDLPFGSPRQRSSFFKPIFKELETKIGKSKNTYFLVRKTLKGKTKLVSKQIKNWVIQNSFFIEKKIKIFSKLNPILFFSVSKVYKSNQMKNNKDSTSINEIIPESLISQIQSSNRTMTEKKNKNLTARAITIRNQIERMTKDKKKHTRIYISANKRIYKDKRLEFSNFIFERIYIESYISANNKNL</sequence>
<evidence type="ECO:0000256" key="10">
    <source>
        <dbReference type="SAM" id="MobiDB-lite"/>
    </source>
</evidence>
<keyword evidence="7" id="KW-1133">Transmembrane helix</keyword>
<feature type="region of interest" description="Disordered" evidence="10">
    <location>
        <begin position="498"/>
        <end position="518"/>
    </location>
</feature>
<dbReference type="InterPro" id="IPR008896">
    <property type="entry name" value="TIC214"/>
</dbReference>
<dbReference type="AlphaFoldDB" id="A0A6C0W1E2"/>
<keyword evidence="7" id="KW-0472">Membrane</keyword>
<evidence type="ECO:0000313" key="11">
    <source>
        <dbReference type="EMBL" id="QIC19220.1"/>
    </source>
</evidence>
<dbReference type="EMBL" id="MK281379">
    <property type="protein sequence ID" value="UFP91376.1"/>
    <property type="molecule type" value="Genomic_DNA"/>
</dbReference>
<dbReference type="Pfam" id="PF05758">
    <property type="entry name" value="Ycf1"/>
    <property type="match status" value="1"/>
</dbReference>
<feature type="region of interest" description="Disordered" evidence="10">
    <location>
        <begin position="15"/>
        <end position="54"/>
    </location>
</feature>
<accession>A0A6C0W1E2</accession>
<keyword evidence="9" id="KW-0813">Transport</keyword>
<reference evidence="11" key="2">
    <citation type="submission" date="2018-12" db="EMBL/GenBank/DDBJ databases">
        <authorList>
            <person name="She R."/>
            <person name="Zhao P."/>
        </authorList>
    </citation>
    <scope>NUCLEOTIDE SEQUENCE</scope>
</reference>
<comment type="subcellular location">
    <subcellularLocation>
        <location evidence="1">Plastid membrane</location>
        <topology evidence="1">Multi-pass membrane protein</topology>
    </subcellularLocation>
    <subcellularLocation>
        <location evidence="9">Plastid</location>
        <location evidence="9">Chloroplast inner membrane</location>
    </subcellularLocation>
</comment>
<feature type="compositionally biased region" description="Basic and acidic residues" evidence="10">
    <location>
        <begin position="43"/>
        <end position="54"/>
    </location>
</feature>